<accession>A0A1M4XFV0</accession>
<evidence type="ECO:0000313" key="2">
    <source>
        <dbReference type="EMBL" id="SHE92062.1"/>
    </source>
</evidence>
<dbReference type="PANTHER" id="PTHR31435">
    <property type="entry name" value="PROTEIN NATD1"/>
    <property type="match status" value="1"/>
</dbReference>
<dbReference type="Pfam" id="PF14542">
    <property type="entry name" value="Acetyltransf_CG"/>
    <property type="match status" value="1"/>
</dbReference>
<evidence type="ECO:0000313" key="3">
    <source>
        <dbReference type="Proteomes" id="UP000184406"/>
    </source>
</evidence>
<feature type="domain" description="N-acetyltransferase" evidence="1">
    <location>
        <begin position="6"/>
        <end position="91"/>
    </location>
</feature>
<dbReference type="RefSeq" id="WP_072860935.1">
    <property type="nucleotide sequence ID" value="NZ_FQUX01000002.1"/>
</dbReference>
<gene>
    <name evidence="2" type="ORF">SAMN03080594_10252</name>
</gene>
<keyword evidence="3" id="KW-1185">Reference proteome</keyword>
<protein>
    <recommendedName>
        <fullName evidence="1">N-acetyltransferase domain-containing protein</fullName>
    </recommendedName>
</protein>
<dbReference type="AlphaFoldDB" id="A0A1M4XFV0"/>
<dbReference type="Proteomes" id="UP000184406">
    <property type="component" value="Unassembled WGS sequence"/>
</dbReference>
<sequence>MDYKLIDNTEGKQYEYHIDGVIAKIEYIRAKDKIYLTHTEVPKELEGQGVASALVKDVLNDIEKKELTLIPMCPFVASYIKRHPDWKKLVLKGINIA</sequence>
<dbReference type="SUPFAM" id="SSF55729">
    <property type="entry name" value="Acyl-CoA N-acyltransferases (Nat)"/>
    <property type="match status" value="1"/>
</dbReference>
<dbReference type="InterPro" id="IPR045057">
    <property type="entry name" value="Gcn5-rel_NAT"/>
</dbReference>
<dbReference type="OrthoDB" id="1120671at2"/>
<dbReference type="PANTHER" id="PTHR31435:SF10">
    <property type="entry name" value="BSR4717 PROTEIN"/>
    <property type="match status" value="1"/>
</dbReference>
<organism evidence="2 3">
    <name type="scientific">Arenibacter palladensis</name>
    <dbReference type="NCBI Taxonomy" id="237373"/>
    <lineage>
        <taxon>Bacteria</taxon>
        <taxon>Pseudomonadati</taxon>
        <taxon>Bacteroidota</taxon>
        <taxon>Flavobacteriia</taxon>
        <taxon>Flavobacteriales</taxon>
        <taxon>Flavobacteriaceae</taxon>
        <taxon>Arenibacter</taxon>
    </lineage>
</organism>
<dbReference type="InterPro" id="IPR031165">
    <property type="entry name" value="GNAT_YJDJ"/>
</dbReference>
<name>A0A1M4XFV0_9FLAO</name>
<dbReference type="Gene3D" id="3.40.630.30">
    <property type="match status" value="1"/>
</dbReference>
<dbReference type="EMBL" id="FQUX01000002">
    <property type="protein sequence ID" value="SHE92062.1"/>
    <property type="molecule type" value="Genomic_DNA"/>
</dbReference>
<reference evidence="3" key="1">
    <citation type="submission" date="2016-11" db="EMBL/GenBank/DDBJ databases">
        <authorList>
            <person name="Varghese N."/>
            <person name="Submissions S."/>
        </authorList>
    </citation>
    <scope>NUCLEOTIDE SEQUENCE [LARGE SCALE GENOMIC DNA]</scope>
    <source>
        <strain evidence="3">DSM 17539</strain>
    </source>
</reference>
<evidence type="ECO:0000259" key="1">
    <source>
        <dbReference type="PROSITE" id="PS51729"/>
    </source>
</evidence>
<proteinExistence type="predicted"/>
<dbReference type="PROSITE" id="PS51729">
    <property type="entry name" value="GNAT_YJDJ"/>
    <property type="match status" value="1"/>
</dbReference>
<dbReference type="InterPro" id="IPR016181">
    <property type="entry name" value="Acyl_CoA_acyltransferase"/>
</dbReference>